<organism evidence="2 3">
    <name type="scientific">Vagococcus elongatus</name>
    <dbReference type="NCBI Taxonomy" id="180344"/>
    <lineage>
        <taxon>Bacteria</taxon>
        <taxon>Bacillati</taxon>
        <taxon>Bacillota</taxon>
        <taxon>Bacilli</taxon>
        <taxon>Lactobacillales</taxon>
        <taxon>Enterococcaceae</taxon>
        <taxon>Vagococcus</taxon>
    </lineage>
</organism>
<gene>
    <name evidence="2" type="ORF">CBF29_02495</name>
</gene>
<dbReference type="AlphaFoldDB" id="A0A430B4T6"/>
<dbReference type="Gene3D" id="3.30.70.20">
    <property type="match status" value="1"/>
</dbReference>
<keyword evidence="3" id="KW-1185">Reference proteome</keyword>
<feature type="domain" description="Divergent 4Fe-4S mono-cluster" evidence="1">
    <location>
        <begin position="14"/>
        <end position="76"/>
    </location>
</feature>
<dbReference type="Pfam" id="PF06902">
    <property type="entry name" value="Fer4_19"/>
    <property type="match status" value="1"/>
</dbReference>
<dbReference type="Proteomes" id="UP000287605">
    <property type="component" value="Unassembled WGS sequence"/>
</dbReference>
<accession>A0A430B4T6</accession>
<proteinExistence type="predicted"/>
<sequence length="78" mass="8763">MNEQELLAKGYRKYMGKEVDVFFNGKICAHSGVCVKGNPEVFNLDRKPWILADNATKEDLTALIDKCPSGALKYIVKE</sequence>
<reference evidence="2 3" key="1">
    <citation type="submission" date="2017-05" db="EMBL/GenBank/DDBJ databases">
        <title>Vagococcus spp. assemblies.</title>
        <authorList>
            <person name="Gulvik C.A."/>
        </authorList>
    </citation>
    <scope>NUCLEOTIDE SEQUENCE [LARGE SCALE GENOMIC DNA]</scope>
    <source>
        <strain evidence="2 3">CCUG 51432</strain>
    </source>
</reference>
<dbReference type="EMBL" id="NGKA01000002">
    <property type="protein sequence ID" value="RSU15222.1"/>
    <property type="molecule type" value="Genomic_DNA"/>
</dbReference>
<name>A0A430B4T6_9ENTE</name>
<evidence type="ECO:0000313" key="3">
    <source>
        <dbReference type="Proteomes" id="UP000287605"/>
    </source>
</evidence>
<comment type="caution">
    <text evidence="2">The sequence shown here is derived from an EMBL/GenBank/DDBJ whole genome shotgun (WGS) entry which is preliminary data.</text>
</comment>
<evidence type="ECO:0000313" key="2">
    <source>
        <dbReference type="EMBL" id="RSU15222.1"/>
    </source>
</evidence>
<protein>
    <recommendedName>
        <fullName evidence="1">Divergent 4Fe-4S mono-cluster domain-containing protein</fullName>
    </recommendedName>
</protein>
<evidence type="ECO:0000259" key="1">
    <source>
        <dbReference type="Pfam" id="PF06902"/>
    </source>
</evidence>
<dbReference type="InterPro" id="IPR010693">
    <property type="entry name" value="Divergent_4Fe-4S_mono-cluster"/>
</dbReference>